<comment type="caution">
    <text evidence="1">The sequence shown here is derived from an EMBL/GenBank/DDBJ whole genome shotgun (WGS) entry which is preliminary data.</text>
</comment>
<gene>
    <name evidence="1" type="primary">MRPL37_1</name>
    <name evidence="1" type="ORF">Ciccas_005310</name>
</gene>
<keyword evidence="1" id="KW-0689">Ribosomal protein</keyword>
<feature type="non-terminal residue" evidence="1">
    <location>
        <position position="190"/>
    </location>
</feature>
<evidence type="ECO:0000313" key="2">
    <source>
        <dbReference type="Proteomes" id="UP001626550"/>
    </source>
</evidence>
<sequence>MEIDRIRVPWKVLAHEDGSVAEHLSRAVDTFKNNLSLPTEREKFAQHWNETRRNFVRSRTEQYFPQVFQTPPDRHEQPALVHSNKLRFTLGLSQAAQLCKTQIINAIPSPDYKQFIDSLAANKQLQGLRGKVEEAVLSAHVWNTEETKLPRRYRDNQKQPSWKFNVEYGNHPDQRSRRLSQSLFKLVDLN</sequence>
<dbReference type="EMBL" id="JBJKFK010000613">
    <property type="protein sequence ID" value="KAL3316042.1"/>
    <property type="molecule type" value="Genomic_DNA"/>
</dbReference>
<dbReference type="AlphaFoldDB" id="A0ABD2Q9Y0"/>
<proteinExistence type="predicted"/>
<protein>
    <submittedName>
        <fullName evidence="1">39S ribosomal protein L37, mitochondrial</fullName>
    </submittedName>
</protein>
<accession>A0ABD2Q9Y0</accession>
<keyword evidence="1" id="KW-0687">Ribonucleoprotein</keyword>
<name>A0ABD2Q9Y0_9PLAT</name>
<keyword evidence="2" id="KW-1185">Reference proteome</keyword>
<dbReference type="GO" id="GO:0005840">
    <property type="term" value="C:ribosome"/>
    <property type="evidence" value="ECO:0007669"/>
    <property type="project" value="UniProtKB-KW"/>
</dbReference>
<evidence type="ECO:0000313" key="1">
    <source>
        <dbReference type="EMBL" id="KAL3316042.1"/>
    </source>
</evidence>
<organism evidence="1 2">
    <name type="scientific">Cichlidogyrus casuarinus</name>
    <dbReference type="NCBI Taxonomy" id="1844966"/>
    <lineage>
        <taxon>Eukaryota</taxon>
        <taxon>Metazoa</taxon>
        <taxon>Spiralia</taxon>
        <taxon>Lophotrochozoa</taxon>
        <taxon>Platyhelminthes</taxon>
        <taxon>Monogenea</taxon>
        <taxon>Monopisthocotylea</taxon>
        <taxon>Dactylogyridea</taxon>
        <taxon>Ancyrocephalidae</taxon>
        <taxon>Cichlidogyrus</taxon>
    </lineage>
</organism>
<dbReference type="Proteomes" id="UP001626550">
    <property type="component" value="Unassembled WGS sequence"/>
</dbReference>
<reference evidence="1 2" key="1">
    <citation type="submission" date="2024-11" db="EMBL/GenBank/DDBJ databases">
        <title>Adaptive evolution of stress response genes in parasites aligns with host niche diversity.</title>
        <authorList>
            <person name="Hahn C."/>
            <person name="Resl P."/>
        </authorList>
    </citation>
    <scope>NUCLEOTIDE SEQUENCE [LARGE SCALE GENOMIC DNA]</scope>
    <source>
        <strain evidence="1">EGGRZ-B1_66</strain>
        <tissue evidence="1">Body</tissue>
    </source>
</reference>